<evidence type="ECO:0000313" key="2">
    <source>
        <dbReference type="EMBL" id="KAF7543025.1"/>
    </source>
</evidence>
<feature type="compositionally biased region" description="Basic residues" evidence="1">
    <location>
        <begin position="75"/>
        <end position="90"/>
    </location>
</feature>
<feature type="region of interest" description="Disordered" evidence="1">
    <location>
        <begin position="19"/>
        <end position="94"/>
    </location>
</feature>
<dbReference type="Proteomes" id="UP000722485">
    <property type="component" value="Unassembled WGS sequence"/>
</dbReference>
<feature type="compositionally biased region" description="Basic residues" evidence="1">
    <location>
        <begin position="156"/>
        <end position="170"/>
    </location>
</feature>
<evidence type="ECO:0000256" key="1">
    <source>
        <dbReference type="SAM" id="MobiDB-lite"/>
    </source>
</evidence>
<gene>
    <name evidence="2" type="ORF">G7Z17_g11082</name>
</gene>
<feature type="region of interest" description="Disordered" evidence="1">
    <location>
        <begin position="121"/>
        <end position="170"/>
    </location>
</feature>
<proteinExistence type="predicted"/>
<protein>
    <submittedName>
        <fullName evidence="2">Uncharacterized protein</fullName>
    </submittedName>
</protein>
<comment type="caution">
    <text evidence="2">The sequence shown here is derived from an EMBL/GenBank/DDBJ whole genome shotgun (WGS) entry which is preliminary data.</text>
</comment>
<feature type="compositionally biased region" description="Basic and acidic residues" evidence="1">
    <location>
        <begin position="130"/>
        <end position="145"/>
    </location>
</feature>
<dbReference type="AlphaFoldDB" id="A0A9P5H1G7"/>
<keyword evidence="3" id="KW-1185">Reference proteome</keyword>
<reference evidence="2" key="1">
    <citation type="submission" date="2020-03" db="EMBL/GenBank/DDBJ databases">
        <title>Draft Genome Sequence of Cylindrodendrum hubeiense.</title>
        <authorList>
            <person name="Buettner E."/>
            <person name="Kellner H."/>
        </authorList>
    </citation>
    <scope>NUCLEOTIDE SEQUENCE</scope>
    <source>
        <strain evidence="2">IHI 201604</strain>
    </source>
</reference>
<evidence type="ECO:0000313" key="3">
    <source>
        <dbReference type="Proteomes" id="UP000722485"/>
    </source>
</evidence>
<accession>A0A9P5H1G7</accession>
<organism evidence="2 3">
    <name type="scientific">Cylindrodendrum hubeiense</name>
    <dbReference type="NCBI Taxonomy" id="595255"/>
    <lineage>
        <taxon>Eukaryota</taxon>
        <taxon>Fungi</taxon>
        <taxon>Dikarya</taxon>
        <taxon>Ascomycota</taxon>
        <taxon>Pezizomycotina</taxon>
        <taxon>Sordariomycetes</taxon>
        <taxon>Hypocreomycetidae</taxon>
        <taxon>Hypocreales</taxon>
        <taxon>Nectriaceae</taxon>
        <taxon>Cylindrodendrum</taxon>
    </lineage>
</organism>
<sequence length="170" mass="18976">MKNTNSLTVNSKAVPQINIMSPSPTIKSRRREPRDTGFPEPFNNVRNTTLPHPDADLSPGACISQDDISPERALSRSRRSFMRKKRHTVNHGRITPQSEALYSVLSLVNTDITDSESIKAISPSTSSVRFSKDGTESIVSRRDEETPPTSPDVPSHRSKKGGLLRKWRKN</sequence>
<dbReference type="OrthoDB" id="5209158at2759"/>
<dbReference type="EMBL" id="JAANBB010000396">
    <property type="protein sequence ID" value="KAF7543025.1"/>
    <property type="molecule type" value="Genomic_DNA"/>
</dbReference>
<name>A0A9P5H1G7_9HYPO</name>